<dbReference type="CDD" id="cd03349">
    <property type="entry name" value="LbH_XAT"/>
    <property type="match status" value="1"/>
</dbReference>
<dbReference type="Proteomes" id="UP000287687">
    <property type="component" value="Unassembled WGS sequence"/>
</dbReference>
<dbReference type="GO" id="GO:0016746">
    <property type="term" value="F:acyltransferase activity"/>
    <property type="evidence" value="ECO:0007669"/>
    <property type="project" value="UniProtKB-KW"/>
</dbReference>
<dbReference type="Gene3D" id="2.160.10.10">
    <property type="entry name" value="Hexapeptide repeat proteins"/>
    <property type="match status" value="1"/>
</dbReference>
<accession>A0A3S3VP69</accession>
<dbReference type="SUPFAM" id="SSF51161">
    <property type="entry name" value="Trimeric LpxA-like enzymes"/>
    <property type="match status" value="1"/>
</dbReference>
<comment type="caution">
    <text evidence="4">The sequence shown here is derived from an EMBL/GenBank/DDBJ whole genome shotgun (WGS) entry which is preliminary data.</text>
</comment>
<keyword evidence="2" id="KW-0677">Repeat</keyword>
<evidence type="ECO:0000313" key="5">
    <source>
        <dbReference type="Proteomes" id="UP000287687"/>
    </source>
</evidence>
<dbReference type="Pfam" id="PF00132">
    <property type="entry name" value="Hexapep"/>
    <property type="match status" value="1"/>
</dbReference>
<evidence type="ECO:0000256" key="2">
    <source>
        <dbReference type="ARBA" id="ARBA00022737"/>
    </source>
</evidence>
<gene>
    <name evidence="4" type="ORF">EPK99_09235</name>
</gene>
<dbReference type="OrthoDB" id="9815592at2"/>
<dbReference type="InterPro" id="IPR001451">
    <property type="entry name" value="Hexapep"/>
</dbReference>
<evidence type="ECO:0000256" key="3">
    <source>
        <dbReference type="ARBA" id="ARBA00023315"/>
    </source>
</evidence>
<dbReference type="AlphaFoldDB" id="A0A3S3VP69"/>
<dbReference type="InterPro" id="IPR051159">
    <property type="entry name" value="Hexapeptide_acetyltransf"/>
</dbReference>
<reference evidence="4 5" key="1">
    <citation type="submission" date="2019-01" db="EMBL/GenBank/DDBJ databases">
        <title>The draft genome of Rhizobium sp. 24NR.</title>
        <authorList>
            <person name="Liu L."/>
            <person name="Liang L."/>
            <person name="Shi S."/>
            <person name="Xu L."/>
            <person name="Wang X."/>
            <person name="Li L."/>
            <person name="Zhang X."/>
        </authorList>
    </citation>
    <scope>NUCLEOTIDE SEQUENCE [LARGE SCALE GENOMIC DNA]</scope>
    <source>
        <strain evidence="4 5">24NR</strain>
    </source>
</reference>
<keyword evidence="3" id="KW-0012">Acyltransferase</keyword>
<name>A0A3S3VP69_9HYPH</name>
<protein>
    <submittedName>
        <fullName evidence="4">CatB-related O-acetyltransferase</fullName>
    </submittedName>
</protein>
<dbReference type="PANTHER" id="PTHR23416">
    <property type="entry name" value="SIALIC ACID SYNTHASE-RELATED"/>
    <property type="match status" value="1"/>
</dbReference>
<dbReference type="InterPro" id="IPR011004">
    <property type="entry name" value="Trimer_LpxA-like_sf"/>
</dbReference>
<proteinExistence type="predicted"/>
<keyword evidence="1 4" id="KW-0808">Transferase</keyword>
<dbReference type="EMBL" id="SBIP01000002">
    <property type="protein sequence ID" value="RWX78762.1"/>
    <property type="molecule type" value="Genomic_DNA"/>
</dbReference>
<dbReference type="RefSeq" id="WP_128442739.1">
    <property type="nucleotide sequence ID" value="NZ_SBIP01000002.1"/>
</dbReference>
<evidence type="ECO:0000256" key="1">
    <source>
        <dbReference type="ARBA" id="ARBA00022679"/>
    </source>
</evidence>
<organism evidence="4 5">
    <name type="scientific">Neorhizobium lilium</name>
    <dbReference type="NCBI Taxonomy" id="2503024"/>
    <lineage>
        <taxon>Bacteria</taxon>
        <taxon>Pseudomonadati</taxon>
        <taxon>Pseudomonadota</taxon>
        <taxon>Alphaproteobacteria</taxon>
        <taxon>Hyphomicrobiales</taxon>
        <taxon>Rhizobiaceae</taxon>
        <taxon>Rhizobium/Agrobacterium group</taxon>
        <taxon>Neorhizobium</taxon>
    </lineage>
</organism>
<evidence type="ECO:0000313" key="4">
    <source>
        <dbReference type="EMBL" id="RWX78762.1"/>
    </source>
</evidence>
<dbReference type="PROSITE" id="PS00101">
    <property type="entry name" value="HEXAPEP_TRANSFERASES"/>
    <property type="match status" value="1"/>
</dbReference>
<dbReference type="InterPro" id="IPR018357">
    <property type="entry name" value="Hexapep_transf_CS"/>
</dbReference>
<keyword evidence="5" id="KW-1185">Reference proteome</keyword>
<sequence length="188" mass="20351">MTKKLESQGYVTVGHNTLYNGECVVVGTADSPVSIGSYCAIGRNLTIMPVNHDTRFAAIQGTVYREMFGEGHPGESGLPSRSRSKGGITIGNDVWIADNVTILSGVEIGDGACIGAGSIVTKSIPAYHVAAGSPCRTIRDRFPVEVAILMQEIQWWNWSEEKIRRNKRFFLLDLSSCSTADIKASLVD</sequence>